<dbReference type="HOGENOM" id="CLU_2957699_0_0_11"/>
<reference evidence="1 2" key="1">
    <citation type="journal article" date="2014" name="Genome Announc.">
        <title>Complete Genome of Rhodococcus pyridinivorans SB3094, a Methyl-Ethyl-Ketone-Degrading Bacterium Used for Bioaugmentation.</title>
        <authorList>
            <person name="Dueholm M.S."/>
            <person name="Albertsen M."/>
            <person name="D'Imperio S."/>
            <person name="Tale V.P."/>
            <person name="Lewis D."/>
            <person name="Nielsen P.H."/>
            <person name="Nielsen J.L."/>
        </authorList>
    </citation>
    <scope>NUCLEOTIDE SEQUENCE [LARGE SCALE GENOMIC DNA]</scope>
    <source>
        <strain evidence="2">SB3094</strain>
        <plasmid evidence="2">1</plasmid>
    </source>
</reference>
<protein>
    <submittedName>
        <fullName evidence="1">Uncharacterized protein</fullName>
    </submittedName>
</protein>
<evidence type="ECO:0000313" key="2">
    <source>
        <dbReference type="Proteomes" id="UP000018781"/>
    </source>
</evidence>
<evidence type="ECO:0000313" key="1">
    <source>
        <dbReference type="EMBL" id="AHD24274.1"/>
    </source>
</evidence>
<organism evidence="1 2">
    <name type="scientific">Rhodococcus pyridinivorans SB3094</name>
    <dbReference type="NCBI Taxonomy" id="1435356"/>
    <lineage>
        <taxon>Bacteria</taxon>
        <taxon>Bacillati</taxon>
        <taxon>Actinomycetota</taxon>
        <taxon>Actinomycetes</taxon>
        <taxon>Mycobacteriales</taxon>
        <taxon>Nocardiaceae</taxon>
        <taxon>Rhodococcus</taxon>
    </lineage>
</organism>
<geneLocation type="plasmid" evidence="2">
    <name>1</name>
</geneLocation>
<dbReference type="Proteomes" id="UP000018781">
    <property type="component" value="Plasmid unnamed"/>
</dbReference>
<sequence>MARLPAGLATVNTSNPARNTRLRAEYVSQMTAHQQLRRRPLVAREKISYSAEVEKGDSQ</sequence>
<dbReference type="KEGG" id="rpy:Y013_25355"/>
<keyword evidence="1" id="KW-0614">Plasmid</keyword>
<dbReference type="RefSeq" id="WP_024100283.1">
    <property type="nucleotide sequence ID" value="NC_023144.1"/>
</dbReference>
<dbReference type="GeneID" id="41085686"/>
<accession>V9XQG4</accession>
<proteinExistence type="predicted"/>
<dbReference type="AlphaFoldDB" id="V9XQG4"/>
<dbReference type="EMBL" id="CP006997">
    <property type="protein sequence ID" value="AHD24274.1"/>
    <property type="molecule type" value="Genomic_DNA"/>
</dbReference>
<name>V9XQG4_9NOCA</name>
<dbReference type="PATRIC" id="fig|1435356.3.peg.5110"/>
<gene>
    <name evidence="1" type="ORF">Y013_25355</name>
</gene>